<feature type="compositionally biased region" description="Polar residues" evidence="2">
    <location>
        <begin position="51"/>
        <end position="65"/>
    </location>
</feature>
<name>A0A915IJH6_ROMCU</name>
<evidence type="ECO:0000256" key="2">
    <source>
        <dbReference type="SAM" id="MobiDB-lite"/>
    </source>
</evidence>
<reference evidence="4" key="1">
    <citation type="submission" date="2022-11" db="UniProtKB">
        <authorList>
            <consortium name="WormBaseParasite"/>
        </authorList>
    </citation>
    <scope>IDENTIFICATION</scope>
</reference>
<evidence type="ECO:0000313" key="3">
    <source>
        <dbReference type="Proteomes" id="UP000887565"/>
    </source>
</evidence>
<keyword evidence="1" id="KW-0175">Coiled coil</keyword>
<feature type="coiled-coil region" evidence="1">
    <location>
        <begin position="113"/>
        <end position="179"/>
    </location>
</feature>
<evidence type="ECO:0000313" key="4">
    <source>
        <dbReference type="WBParaSite" id="nRc.2.0.1.t13965-RA"/>
    </source>
</evidence>
<feature type="region of interest" description="Disordered" evidence="2">
    <location>
        <begin position="46"/>
        <end position="69"/>
    </location>
</feature>
<dbReference type="AlphaFoldDB" id="A0A915IJH6"/>
<sequence>MIQTARLKERVMIIRFGKQHEPPLKMRSPKSHEFITNVKLGPCEITELPLPSTSQEDQSTLDSPPNLSPRCVEKTMNLSPKVSVDVSTCCNVQSELEISQSSTNIENEKIGDIAKRNDYITKLEIENRKLEKQSADIKWLLSQMTKNFEDYKKQAQTEKNELEEEIERLERRLKEAGNLSFVVKNTTDPESDIIYARPYGSSSRFKPYLHVPRPMAESPCRRSVQYRTNTLRKCLNWICGDKNEEEKIHQIMSFLNSDKQILERVKLELSCKSSECAQFRLTPSETYNFMKTFNLSMYQMKFMKRYFLKAKGLLLFCSDLKLQKEVSGQNQGDENDTDE</sequence>
<dbReference type="WBParaSite" id="nRc.2.0.1.t13965-RA">
    <property type="protein sequence ID" value="nRc.2.0.1.t13965-RA"/>
    <property type="gene ID" value="nRc.2.0.1.g13965"/>
</dbReference>
<organism evidence="3 4">
    <name type="scientific">Romanomermis culicivorax</name>
    <name type="common">Nematode worm</name>
    <dbReference type="NCBI Taxonomy" id="13658"/>
    <lineage>
        <taxon>Eukaryota</taxon>
        <taxon>Metazoa</taxon>
        <taxon>Ecdysozoa</taxon>
        <taxon>Nematoda</taxon>
        <taxon>Enoplea</taxon>
        <taxon>Dorylaimia</taxon>
        <taxon>Mermithida</taxon>
        <taxon>Mermithoidea</taxon>
        <taxon>Mermithidae</taxon>
        <taxon>Romanomermis</taxon>
    </lineage>
</organism>
<accession>A0A915IJH6</accession>
<protein>
    <submittedName>
        <fullName evidence="4">Uncharacterized protein</fullName>
    </submittedName>
</protein>
<dbReference type="Proteomes" id="UP000887565">
    <property type="component" value="Unplaced"/>
</dbReference>
<evidence type="ECO:0000256" key="1">
    <source>
        <dbReference type="SAM" id="Coils"/>
    </source>
</evidence>
<keyword evidence="3" id="KW-1185">Reference proteome</keyword>
<proteinExistence type="predicted"/>